<evidence type="ECO:0000313" key="1">
    <source>
        <dbReference type="EMBL" id="CAB3931554.1"/>
    </source>
</evidence>
<gene>
    <name evidence="1" type="ORF">LMG6000_02212</name>
</gene>
<accession>A0A6S7EZY1</accession>
<dbReference type="AlphaFoldDB" id="A0A6S7EZY1"/>
<dbReference type="RefSeq" id="WP_175201613.1">
    <property type="nucleotide sequence ID" value="NZ_CADILH010000003.1"/>
</dbReference>
<proteinExistence type="predicted"/>
<sequence>MTDETKTALLSKLRAPVADERAVRIPVPFSVDTTHKNQAFVTLGFYDEALRKEFVRAVCSGGFRVPTAALASAPVATPIQWPTMPESKGQSPVLFEDGYAEGWAKCMDECRRAVEQASAPVAGEAQPTDAEIIDLAVEPLGIDCDRIPHGVVVFARNLLSRYAAPQASEAVRIVFPTHLRKMWSGGDVQAWLDEHQGVTAPKPSAKGSLERYRKWQADRDEAFGSGVKAAADLVKKMVDDYDTDHGSTDPETGTREYPGEGATWVCEMRELEESIRALSAQPEAQKEQSDE</sequence>
<organism evidence="1 2">
    <name type="scientific">Achromobacter insolitus</name>
    <dbReference type="NCBI Taxonomy" id="217204"/>
    <lineage>
        <taxon>Bacteria</taxon>
        <taxon>Pseudomonadati</taxon>
        <taxon>Pseudomonadota</taxon>
        <taxon>Betaproteobacteria</taxon>
        <taxon>Burkholderiales</taxon>
        <taxon>Alcaligenaceae</taxon>
        <taxon>Achromobacter</taxon>
    </lineage>
</organism>
<reference evidence="1 2" key="1">
    <citation type="submission" date="2020-04" db="EMBL/GenBank/DDBJ databases">
        <authorList>
            <person name="De Canck E."/>
        </authorList>
    </citation>
    <scope>NUCLEOTIDE SEQUENCE [LARGE SCALE GENOMIC DNA]</scope>
    <source>
        <strain evidence="1 2">LMG 6000</strain>
    </source>
</reference>
<protein>
    <submittedName>
        <fullName evidence="1">Uncharacterized protein</fullName>
    </submittedName>
</protein>
<dbReference type="EMBL" id="CADILH010000003">
    <property type="protein sequence ID" value="CAB3931554.1"/>
    <property type="molecule type" value="Genomic_DNA"/>
</dbReference>
<keyword evidence="2" id="KW-1185">Reference proteome</keyword>
<evidence type="ECO:0000313" key="2">
    <source>
        <dbReference type="Proteomes" id="UP000494183"/>
    </source>
</evidence>
<name>A0A6S7EZY1_9BURK</name>
<dbReference type="Proteomes" id="UP000494183">
    <property type="component" value="Unassembled WGS sequence"/>
</dbReference>